<dbReference type="AlphaFoldDB" id="A0AAN9NBD5"/>
<dbReference type="InterPro" id="IPR050608">
    <property type="entry name" value="NmrA-type/Isoflavone_red_sf"/>
</dbReference>
<evidence type="ECO:0000256" key="2">
    <source>
        <dbReference type="ARBA" id="ARBA00023002"/>
    </source>
</evidence>
<dbReference type="GO" id="GO:0009807">
    <property type="term" value="P:lignan biosynthetic process"/>
    <property type="evidence" value="ECO:0007669"/>
    <property type="project" value="UniProtKB-ARBA"/>
</dbReference>
<dbReference type="CDD" id="cd05259">
    <property type="entry name" value="PCBER_SDR_a"/>
    <property type="match status" value="1"/>
</dbReference>
<accession>A0AAN9NBD5</accession>
<reference evidence="4 5" key="1">
    <citation type="submission" date="2024-01" db="EMBL/GenBank/DDBJ databases">
        <title>The genomes of 5 underutilized Papilionoideae crops provide insights into root nodulation and disease resistanc.</title>
        <authorList>
            <person name="Jiang F."/>
        </authorList>
    </citation>
    <scope>NUCLEOTIDE SEQUENCE [LARGE SCALE GENOMIC DNA]</scope>
    <source>
        <strain evidence="4">JINMINGXINNONG_FW02</strain>
        <tissue evidence="4">Leaves</tissue>
    </source>
</reference>
<keyword evidence="2" id="KW-0560">Oxidoreductase</keyword>
<dbReference type="PANTHER" id="PTHR43349">
    <property type="entry name" value="PINORESINOL REDUCTASE-RELATED"/>
    <property type="match status" value="1"/>
</dbReference>
<dbReference type="Gene3D" id="3.40.50.720">
    <property type="entry name" value="NAD(P)-binding Rossmann-like Domain"/>
    <property type="match status" value="1"/>
</dbReference>
<evidence type="ECO:0000259" key="3">
    <source>
        <dbReference type="Pfam" id="PF05368"/>
    </source>
</evidence>
<name>A0AAN9NBD5_PHACN</name>
<dbReference type="InterPro" id="IPR008030">
    <property type="entry name" value="NmrA-like"/>
</dbReference>
<proteinExistence type="predicted"/>
<dbReference type="InterPro" id="IPR045312">
    <property type="entry name" value="PCBER-like"/>
</dbReference>
<sequence length="410" mass="46209">MAGKDRILVLGPTGAIGRHIVWASVKAGNPTYVLVRDTPPTVNKPRLVTAANPETREELLQNFQNSGVFLIQGDMNDHQSLVSAIKQVDVVICSFGRLLIEDQVKIIAAIKEAGNIKRFFPSEFGLDVDRQDAVEPVREVFEEKAKIRRIIEAEGVPYTYLCCHAFTGYFLRNLAQIDTTVPPRDKIFIQGDGNVKGAYVTEADVGTYTVEAVNDPNTLNKAVHIRLPANYLSLNEIVSLWEKKIGKSIEKIYVPEEKVLKDIQELSFPNNYLLALYHSQQIRGDAVYEIDPTKDVEASQAYPHIKYTTVDEYLNQSIHFHSLLVSAVLRLSWFEHDNQNLHSAAYCMLDLVSGSQKDLERGQSEFIKKHRKDTCDDTTVLREVELCREELRVSAQFCSADLSARLVCLV</sequence>
<dbReference type="GO" id="GO:0016491">
    <property type="term" value="F:oxidoreductase activity"/>
    <property type="evidence" value="ECO:0007669"/>
    <property type="project" value="UniProtKB-KW"/>
</dbReference>
<dbReference type="Proteomes" id="UP001374584">
    <property type="component" value="Unassembled WGS sequence"/>
</dbReference>
<dbReference type="InterPro" id="IPR036291">
    <property type="entry name" value="NAD(P)-bd_dom_sf"/>
</dbReference>
<dbReference type="Pfam" id="PF05368">
    <property type="entry name" value="NmrA"/>
    <property type="match status" value="1"/>
</dbReference>
<dbReference type="SUPFAM" id="SSF51735">
    <property type="entry name" value="NAD(P)-binding Rossmann-fold domains"/>
    <property type="match status" value="1"/>
</dbReference>
<dbReference type="Gene3D" id="3.90.25.10">
    <property type="entry name" value="UDP-galactose 4-epimerase, domain 1"/>
    <property type="match status" value="1"/>
</dbReference>
<evidence type="ECO:0000313" key="4">
    <source>
        <dbReference type="EMBL" id="KAK7367372.1"/>
    </source>
</evidence>
<keyword evidence="1" id="KW-0521">NADP</keyword>
<gene>
    <name evidence="4" type="ORF">VNO80_09384</name>
</gene>
<evidence type="ECO:0000256" key="1">
    <source>
        <dbReference type="ARBA" id="ARBA00022857"/>
    </source>
</evidence>
<protein>
    <recommendedName>
        <fullName evidence="3">NmrA-like domain-containing protein</fullName>
    </recommendedName>
</protein>
<feature type="domain" description="NmrA-like" evidence="3">
    <location>
        <begin position="4"/>
        <end position="314"/>
    </location>
</feature>
<evidence type="ECO:0000313" key="5">
    <source>
        <dbReference type="Proteomes" id="UP001374584"/>
    </source>
</evidence>
<organism evidence="4 5">
    <name type="scientific">Phaseolus coccineus</name>
    <name type="common">Scarlet runner bean</name>
    <name type="synonym">Phaseolus multiflorus</name>
    <dbReference type="NCBI Taxonomy" id="3886"/>
    <lineage>
        <taxon>Eukaryota</taxon>
        <taxon>Viridiplantae</taxon>
        <taxon>Streptophyta</taxon>
        <taxon>Embryophyta</taxon>
        <taxon>Tracheophyta</taxon>
        <taxon>Spermatophyta</taxon>
        <taxon>Magnoliopsida</taxon>
        <taxon>eudicotyledons</taxon>
        <taxon>Gunneridae</taxon>
        <taxon>Pentapetalae</taxon>
        <taxon>rosids</taxon>
        <taxon>fabids</taxon>
        <taxon>Fabales</taxon>
        <taxon>Fabaceae</taxon>
        <taxon>Papilionoideae</taxon>
        <taxon>50 kb inversion clade</taxon>
        <taxon>NPAAA clade</taxon>
        <taxon>indigoferoid/millettioid clade</taxon>
        <taxon>Phaseoleae</taxon>
        <taxon>Phaseolus</taxon>
    </lineage>
</organism>
<comment type="caution">
    <text evidence="4">The sequence shown here is derived from an EMBL/GenBank/DDBJ whole genome shotgun (WGS) entry which is preliminary data.</text>
</comment>
<keyword evidence="5" id="KW-1185">Reference proteome</keyword>
<dbReference type="PANTHER" id="PTHR43349:SF53">
    <property type="entry name" value="ISOFLAVONE REDUCTASE"/>
    <property type="match status" value="1"/>
</dbReference>
<dbReference type="EMBL" id="JAYMYR010000004">
    <property type="protein sequence ID" value="KAK7367372.1"/>
    <property type="molecule type" value="Genomic_DNA"/>
</dbReference>